<evidence type="ECO:0000313" key="1">
    <source>
        <dbReference type="EMBL" id="MDF2953876.1"/>
    </source>
</evidence>
<accession>A0AAE3TEW1</accession>
<dbReference type="AlphaFoldDB" id="A0AAE3TEW1"/>
<protein>
    <recommendedName>
        <fullName evidence="3">Type I-B CRISPR-associated protein Cas8b1/Cst1</fullName>
    </recommendedName>
</protein>
<evidence type="ECO:0008006" key="3">
    <source>
        <dbReference type="Google" id="ProtNLM"/>
    </source>
</evidence>
<evidence type="ECO:0000313" key="2">
    <source>
        <dbReference type="Proteomes" id="UP001144110"/>
    </source>
</evidence>
<sequence length="422" mass="49522">MITALYEWARYIAKKDNIKITSSEFNEAIKKLIDGTCEERDLNFLYFPIQHLFETNLQSREDYIFKIKNDNEHDITPENMKYIMLPKRGLSGKAKQSIGGSIFARNTLKNAVKEAGGTLKDKKVSIPKNSLLKFWRQRLLDTYFQSFQSTEELVGKESICPFCGVIHKFKNLRFNPSVNIFVENVTNFNSYLSNEPSHSICPYCNMLLLRTVIEEKGPQKILFPAVKNAFIYILPYDPGNEKIYEIINKNKVEKFLKEELESEGWKFKELSALNYLLSIPYFIYKNLPYSLTGKIKPSIYVIFADIYRKQAEEIHDYFVVTRFDYLSRVGNLINKYGGIKEIYKFQERLNSYVSKFKAEQKINGYKLLFRFIGKMLMDGKIDFTFLHSILRKEIMDKKREGKNIYIGGYKYLKAFLEAKKEV</sequence>
<dbReference type="EMBL" id="JAPHEG010000004">
    <property type="protein sequence ID" value="MDF2953876.1"/>
    <property type="molecule type" value="Genomic_DNA"/>
</dbReference>
<organism evidence="1 2">
    <name type="scientific">Candidatus Thermodesulfobacterium syntrophicum</name>
    <dbReference type="NCBI Taxonomy" id="3060442"/>
    <lineage>
        <taxon>Bacteria</taxon>
        <taxon>Pseudomonadati</taxon>
        <taxon>Thermodesulfobacteriota</taxon>
        <taxon>Thermodesulfobacteria</taxon>
        <taxon>Thermodesulfobacteriales</taxon>
        <taxon>Thermodesulfobacteriaceae</taxon>
        <taxon>Thermodesulfobacterium</taxon>
    </lineage>
</organism>
<proteinExistence type="predicted"/>
<dbReference type="Proteomes" id="UP001144110">
    <property type="component" value="Unassembled WGS sequence"/>
</dbReference>
<gene>
    <name evidence="1" type="ORF">OD816_001121</name>
</gene>
<comment type="caution">
    <text evidence="1">The sequence shown here is derived from an EMBL/GenBank/DDBJ whole genome shotgun (WGS) entry which is preliminary data.</text>
</comment>
<reference evidence="1" key="1">
    <citation type="submission" date="2022-11" db="EMBL/GenBank/DDBJ databases">
        <title>Candidatus Alkanophaga archaea from heated hydrothermal vent sediment oxidize petroleum alkanes.</title>
        <authorList>
            <person name="Zehnle H."/>
            <person name="Laso-Perez R."/>
            <person name="Lipp J."/>
            <person name="Teske A."/>
            <person name="Wegener G."/>
        </authorList>
    </citation>
    <scope>NUCLEOTIDE SEQUENCE</scope>
    <source>
        <strain evidence="1">MCA70</strain>
    </source>
</reference>
<name>A0AAE3TEW1_9BACT</name>